<sequence length="230" mass="24028">MKRLIVALACLAMAACTTTNVKTSTQTLSVPKAGARVLLVQPDVQLSVLTIAGIPEPKADWTNAARDNLRSQIQSSLAAGNHPVSNVKPDEAMEGKVGQLLRLHEAVGLSVLMFNYSGFSLPTKPRTGPFDWTLGEGAQALGQTYNADYALFVYARGSYSSAGRKVAMVGAALLGVGIAPGSQQAFASLVDLKTGQIVWFNMATAGPEADMRSPEGSKALVAALLKGAPL</sequence>
<evidence type="ECO:0000313" key="3">
    <source>
        <dbReference type="Proteomes" id="UP001228905"/>
    </source>
</evidence>
<dbReference type="PROSITE" id="PS51257">
    <property type="entry name" value="PROKAR_LIPOPROTEIN"/>
    <property type="match status" value="1"/>
</dbReference>
<feature type="chain" id="PRO_5046549642" description="Lipoprotein" evidence="1">
    <location>
        <begin position="22"/>
        <end position="230"/>
    </location>
</feature>
<name>A0ABU0IXU0_9CAUL</name>
<evidence type="ECO:0000256" key="1">
    <source>
        <dbReference type="SAM" id="SignalP"/>
    </source>
</evidence>
<dbReference type="RefSeq" id="WP_307353003.1">
    <property type="nucleotide sequence ID" value="NZ_JAUSVS010000015.1"/>
</dbReference>
<dbReference type="EMBL" id="JAUSVS010000015">
    <property type="protein sequence ID" value="MDQ0466827.1"/>
    <property type="molecule type" value="Genomic_DNA"/>
</dbReference>
<feature type="signal peptide" evidence="1">
    <location>
        <begin position="1"/>
        <end position="21"/>
    </location>
</feature>
<keyword evidence="3" id="KW-1185">Reference proteome</keyword>
<evidence type="ECO:0000313" key="2">
    <source>
        <dbReference type="EMBL" id="MDQ0466827.1"/>
    </source>
</evidence>
<accession>A0ABU0IXU0</accession>
<organism evidence="2 3">
    <name type="scientific">Caulobacter ginsengisoli</name>
    <dbReference type="NCBI Taxonomy" id="400775"/>
    <lineage>
        <taxon>Bacteria</taxon>
        <taxon>Pseudomonadati</taxon>
        <taxon>Pseudomonadota</taxon>
        <taxon>Alphaproteobacteria</taxon>
        <taxon>Caulobacterales</taxon>
        <taxon>Caulobacteraceae</taxon>
        <taxon>Caulobacter</taxon>
    </lineage>
</organism>
<reference evidence="2 3" key="1">
    <citation type="submission" date="2023-07" db="EMBL/GenBank/DDBJ databases">
        <title>Genomic Encyclopedia of Type Strains, Phase IV (KMG-IV): sequencing the most valuable type-strain genomes for metagenomic binning, comparative biology and taxonomic classification.</title>
        <authorList>
            <person name="Goeker M."/>
        </authorList>
    </citation>
    <scope>NUCLEOTIDE SEQUENCE [LARGE SCALE GENOMIC DNA]</scope>
    <source>
        <strain evidence="2 3">DSM 18695</strain>
    </source>
</reference>
<gene>
    <name evidence="2" type="ORF">QO010_004623</name>
</gene>
<evidence type="ECO:0008006" key="4">
    <source>
        <dbReference type="Google" id="ProtNLM"/>
    </source>
</evidence>
<keyword evidence="1" id="KW-0732">Signal</keyword>
<comment type="caution">
    <text evidence="2">The sequence shown here is derived from an EMBL/GenBank/DDBJ whole genome shotgun (WGS) entry which is preliminary data.</text>
</comment>
<protein>
    <recommendedName>
        <fullName evidence="4">Lipoprotein</fullName>
    </recommendedName>
</protein>
<proteinExistence type="predicted"/>
<dbReference type="Proteomes" id="UP001228905">
    <property type="component" value="Unassembled WGS sequence"/>
</dbReference>